<organism evidence="2 3">
    <name type="scientific">Bipolaricaulis sibiricus</name>
    <dbReference type="NCBI Taxonomy" id="2501609"/>
    <lineage>
        <taxon>Bacteria</taxon>
        <taxon>Candidatus Bipolaricaulota</taxon>
        <taxon>Candidatus Bipolaricaulia</taxon>
        <taxon>Candidatus Bipolaricaulales</taxon>
        <taxon>Candidatus Bipolaricaulaceae</taxon>
        <taxon>Candidatus Bipolaricaulis</taxon>
    </lineage>
</organism>
<dbReference type="KEGG" id="bih:BIP78_1183"/>
<dbReference type="InterPro" id="IPR011576">
    <property type="entry name" value="Pyridox_Oxase_N"/>
</dbReference>
<dbReference type="Proteomes" id="UP000287233">
    <property type="component" value="Chromosome"/>
</dbReference>
<dbReference type="Gene3D" id="2.30.110.10">
    <property type="entry name" value="Electron Transport, Fmn-binding Protein, Chain A"/>
    <property type="match status" value="1"/>
</dbReference>
<protein>
    <recommendedName>
        <fullName evidence="1">Pyridoxamine 5'-phosphate oxidase N-terminal domain-containing protein</fullName>
    </recommendedName>
</protein>
<evidence type="ECO:0000313" key="3">
    <source>
        <dbReference type="Proteomes" id="UP000287233"/>
    </source>
</evidence>
<dbReference type="EMBL" id="CP034928">
    <property type="protein sequence ID" value="QAA76949.1"/>
    <property type="molecule type" value="Genomic_DNA"/>
</dbReference>
<dbReference type="SUPFAM" id="SSF50475">
    <property type="entry name" value="FMN-binding split barrel"/>
    <property type="match status" value="1"/>
</dbReference>
<evidence type="ECO:0000313" key="2">
    <source>
        <dbReference type="EMBL" id="QAA76949.1"/>
    </source>
</evidence>
<dbReference type="AlphaFoldDB" id="A0A410FV43"/>
<gene>
    <name evidence="2" type="ORF">BIP78_1183</name>
</gene>
<dbReference type="Pfam" id="PF01243">
    <property type="entry name" value="PNPOx_N"/>
    <property type="match status" value="1"/>
</dbReference>
<sequence length="139" mass="15541">MTRDQVLEFVKAHPASFMATVDGGEPRVRAMHTALIEPVGLTFCTGVNKDVHRQLVANPSVELAYWDPKTGVQVRVRGEMEHLDDLDLKKRIVNDVFTFLQPVVEQFGYDVLSLFRLAKGTSIVWRAAQGAAPMEVAEF</sequence>
<reference evidence="3" key="1">
    <citation type="submission" date="2018-12" db="EMBL/GenBank/DDBJ databases">
        <title>Complete genome sequence of an uncultured bacterium of the candidate phylum Bipolaricaulota.</title>
        <authorList>
            <person name="Kadnikov V.V."/>
            <person name="Mardanov A.V."/>
            <person name="Beletsky A.V."/>
            <person name="Frank Y.A."/>
            <person name="Karnachuk O.V."/>
            <person name="Ravin N.V."/>
        </authorList>
    </citation>
    <scope>NUCLEOTIDE SEQUENCE [LARGE SCALE GENOMIC DNA]</scope>
</reference>
<proteinExistence type="predicted"/>
<accession>A0A410FV43</accession>
<evidence type="ECO:0000259" key="1">
    <source>
        <dbReference type="Pfam" id="PF01243"/>
    </source>
</evidence>
<dbReference type="InterPro" id="IPR012349">
    <property type="entry name" value="Split_barrel_FMN-bd"/>
</dbReference>
<name>A0A410FV43_BIPS1</name>
<feature type="domain" description="Pyridoxamine 5'-phosphate oxidase N-terminal" evidence="1">
    <location>
        <begin position="4"/>
        <end position="93"/>
    </location>
</feature>